<dbReference type="RefSeq" id="WP_094245912.1">
    <property type="nucleotide sequence ID" value="NZ_CP017703.1"/>
</dbReference>
<gene>
    <name evidence="1" type="ORF">AP3564_15125</name>
</gene>
<proteinExistence type="predicted"/>
<protein>
    <submittedName>
        <fullName evidence="1">Uncharacterized protein</fullName>
    </submittedName>
</protein>
<dbReference type="AlphaFoldDB" id="A0A223E7Z2"/>
<reference evidence="1 2" key="1">
    <citation type="submission" date="2016-10" db="EMBL/GenBank/DDBJ databases">
        <title>The whole genome sequencing and assembly of Aeribacillus pallidus KCTC3564 strain.</title>
        <authorList>
            <person name="Lee Y.-J."/>
            <person name="Park M.-K."/>
            <person name="Yi H."/>
            <person name="Bahn Y.-S."/>
            <person name="Kim J.F."/>
            <person name="Lee D.-W."/>
        </authorList>
    </citation>
    <scope>NUCLEOTIDE SEQUENCE [LARGE SCALE GENOMIC DNA]</scope>
    <source>
        <strain evidence="1 2">KCTC3564</strain>
    </source>
</reference>
<sequence length="109" mass="12843">MKIYNESLNTSVRQWLELLRNKEIFQEEDAKLMMMLYYQTNCKATGKQLANLLNKKSHSVLNLQIGRLGKRIVSKLQDVQFPRRAKDGTIRYWHIPFLGEEDRNTAALM</sequence>
<dbReference type="Proteomes" id="UP000214606">
    <property type="component" value="Chromosome"/>
</dbReference>
<organism evidence="1 2">
    <name type="scientific">Aeribacillus pallidus</name>
    <dbReference type="NCBI Taxonomy" id="33936"/>
    <lineage>
        <taxon>Bacteria</taxon>
        <taxon>Bacillati</taxon>
        <taxon>Bacillota</taxon>
        <taxon>Bacilli</taxon>
        <taxon>Bacillales</taxon>
        <taxon>Bacillaceae</taxon>
        <taxon>Aeribacillus</taxon>
    </lineage>
</organism>
<accession>A0A223E7Z2</accession>
<dbReference type="EMBL" id="CP017703">
    <property type="protein sequence ID" value="ASS91372.1"/>
    <property type="molecule type" value="Genomic_DNA"/>
</dbReference>
<evidence type="ECO:0000313" key="1">
    <source>
        <dbReference type="EMBL" id="ASS91372.1"/>
    </source>
</evidence>
<name>A0A223E7Z2_9BACI</name>
<evidence type="ECO:0000313" key="2">
    <source>
        <dbReference type="Proteomes" id="UP000214606"/>
    </source>
</evidence>
<dbReference type="KEGG" id="apak:AP3564_15125"/>